<evidence type="ECO:0000256" key="2">
    <source>
        <dbReference type="SAM" id="MobiDB-lite"/>
    </source>
</evidence>
<name>A0A1V6SN42_9EURO</name>
<sequence>MVSSQVLRFDRSDEQNCFVLVNLVNNESDSLDLTLTATEGEGAYTAKVKQANLKALRSKSYQGSEDEWFQIIRFILGQSTTADETWLSGLEATATVKESEEEGEIIITIRKRVQDITQRLGAIVLKQDDETIELFEWAGTAASRNGVLQQKVTSLTNRYQEAEDKVQRLNQQLEDLLQAKSQQENQMMANFTQLLNEKKLKIRNQQRLLASSNADPAKRKTLTLSSPSSPNKSNQTKLKQTQVSEIQALTIKPEDNDSIRPSKRSHNSDTEESDDFEPMDLDNKKPNKESNDDDEIEDHQSTPPPEGNTTTDDESEDEEPIQRTDFKPPPQKEEAPPPRRELPFTRRGQAATKSKTTPQSTGEETGGETDDDEL</sequence>
<dbReference type="OrthoDB" id="8064436at2759"/>
<reference evidence="4" key="1">
    <citation type="journal article" date="2017" name="Nat. Microbiol.">
        <title>Global analysis of biosynthetic gene clusters reveals vast potential of secondary metabolite production in Penicillium species.</title>
        <authorList>
            <person name="Nielsen J.C."/>
            <person name="Grijseels S."/>
            <person name="Prigent S."/>
            <person name="Ji B."/>
            <person name="Dainat J."/>
            <person name="Nielsen K.F."/>
            <person name="Frisvad J.C."/>
            <person name="Workman M."/>
            <person name="Nielsen J."/>
        </authorList>
    </citation>
    <scope>NUCLEOTIDE SEQUENCE [LARGE SCALE GENOMIC DNA]</scope>
    <source>
        <strain evidence="4">IBT 24891</strain>
    </source>
</reference>
<feature type="compositionally biased region" description="Acidic residues" evidence="2">
    <location>
        <begin position="270"/>
        <end position="280"/>
    </location>
</feature>
<feature type="compositionally biased region" description="Acidic residues" evidence="2">
    <location>
        <begin position="365"/>
        <end position="374"/>
    </location>
</feature>
<dbReference type="PANTHER" id="PTHR42067">
    <property type="entry name" value="YALI0C15378P"/>
    <property type="match status" value="1"/>
</dbReference>
<evidence type="ECO:0000313" key="4">
    <source>
        <dbReference type="Proteomes" id="UP000191285"/>
    </source>
</evidence>
<accession>A0A1V6SN42</accession>
<proteinExistence type="predicted"/>
<organism evidence="3 4">
    <name type="scientific">Penicillium steckii</name>
    <dbReference type="NCBI Taxonomy" id="303698"/>
    <lineage>
        <taxon>Eukaryota</taxon>
        <taxon>Fungi</taxon>
        <taxon>Dikarya</taxon>
        <taxon>Ascomycota</taxon>
        <taxon>Pezizomycotina</taxon>
        <taxon>Eurotiomycetes</taxon>
        <taxon>Eurotiomycetidae</taxon>
        <taxon>Eurotiales</taxon>
        <taxon>Aspergillaceae</taxon>
        <taxon>Penicillium</taxon>
    </lineage>
</organism>
<feature type="region of interest" description="Disordered" evidence="2">
    <location>
        <begin position="208"/>
        <end position="374"/>
    </location>
</feature>
<dbReference type="AlphaFoldDB" id="A0A1V6SN42"/>
<dbReference type="SUPFAM" id="SSF58022">
    <property type="entry name" value="XRCC4, C-terminal oligomerization domain"/>
    <property type="match status" value="1"/>
</dbReference>
<keyword evidence="4" id="KW-1185">Reference proteome</keyword>
<feature type="coiled-coil region" evidence="1">
    <location>
        <begin position="145"/>
        <end position="190"/>
    </location>
</feature>
<keyword evidence="1" id="KW-0175">Coiled coil</keyword>
<dbReference type="Gene3D" id="1.20.5.370">
    <property type="match status" value="1"/>
</dbReference>
<dbReference type="Proteomes" id="UP000191285">
    <property type="component" value="Unassembled WGS sequence"/>
</dbReference>
<evidence type="ECO:0000313" key="3">
    <source>
        <dbReference type="EMBL" id="OQE15089.1"/>
    </source>
</evidence>
<dbReference type="EMBL" id="MLKD01000030">
    <property type="protein sequence ID" value="OQE15089.1"/>
    <property type="molecule type" value="Genomic_DNA"/>
</dbReference>
<comment type="caution">
    <text evidence="3">The sequence shown here is derived from an EMBL/GenBank/DDBJ whole genome shotgun (WGS) entry which is preliminary data.</text>
</comment>
<feature type="compositionally biased region" description="Basic and acidic residues" evidence="2">
    <location>
        <begin position="281"/>
        <end position="290"/>
    </location>
</feature>
<evidence type="ECO:0000256" key="1">
    <source>
        <dbReference type="SAM" id="Coils"/>
    </source>
</evidence>
<gene>
    <name evidence="3" type="ORF">PENSTE_c030G07983</name>
</gene>
<feature type="compositionally biased region" description="Polar residues" evidence="2">
    <location>
        <begin position="222"/>
        <end position="247"/>
    </location>
</feature>
<dbReference type="InterPro" id="IPR014751">
    <property type="entry name" value="XRCC4-like_C"/>
</dbReference>
<protein>
    <submittedName>
        <fullName evidence="3">Uncharacterized protein</fullName>
    </submittedName>
</protein>
<feature type="compositionally biased region" description="Polar residues" evidence="2">
    <location>
        <begin position="351"/>
        <end position="360"/>
    </location>
</feature>
<dbReference type="STRING" id="303698.A0A1V6SN42"/>
<feature type="compositionally biased region" description="Basic and acidic residues" evidence="2">
    <location>
        <begin position="320"/>
        <end position="344"/>
    </location>
</feature>
<dbReference type="PANTHER" id="PTHR42067:SF1">
    <property type="entry name" value="MITOTIC APPARATUS PROTEIN P62"/>
    <property type="match status" value="1"/>
</dbReference>